<evidence type="ECO:0000256" key="8">
    <source>
        <dbReference type="ARBA" id="ARBA00023002"/>
    </source>
</evidence>
<keyword evidence="5" id="KW-0216">Detoxification</keyword>
<dbReference type="Pfam" id="PF03060">
    <property type="entry name" value="NMO"/>
    <property type="match status" value="1"/>
</dbReference>
<comment type="catalytic activity">
    <reaction evidence="11">
        <text>3 propionate 3-nitronate + 3 O2 + H2O = 3 3-oxopropanoate + 2 nitrate + nitrite + H2O2 + 3 H(+)</text>
        <dbReference type="Rhea" id="RHEA:57332"/>
        <dbReference type="ChEBI" id="CHEBI:15377"/>
        <dbReference type="ChEBI" id="CHEBI:15378"/>
        <dbReference type="ChEBI" id="CHEBI:15379"/>
        <dbReference type="ChEBI" id="CHEBI:16240"/>
        <dbReference type="ChEBI" id="CHEBI:16301"/>
        <dbReference type="ChEBI" id="CHEBI:17632"/>
        <dbReference type="ChEBI" id="CHEBI:33190"/>
        <dbReference type="ChEBI" id="CHEBI:136067"/>
    </reaction>
</comment>
<dbReference type="SUPFAM" id="SSF51412">
    <property type="entry name" value="Inosine monophosphate dehydrogenase (IMPDH)"/>
    <property type="match status" value="1"/>
</dbReference>
<organism evidence="12 13">
    <name type="scientific">Paenibacillus brasilensis</name>
    <dbReference type="NCBI Taxonomy" id="128574"/>
    <lineage>
        <taxon>Bacteria</taxon>
        <taxon>Bacillati</taxon>
        <taxon>Bacillota</taxon>
        <taxon>Bacilli</taxon>
        <taxon>Bacillales</taxon>
        <taxon>Paenibacillaceae</taxon>
        <taxon>Paenibacillus</taxon>
    </lineage>
</organism>
<comment type="caution">
    <text evidence="12">The sequence shown here is derived from an EMBL/GenBank/DDBJ whole genome shotgun (WGS) entry which is preliminary data.</text>
</comment>
<evidence type="ECO:0000256" key="10">
    <source>
        <dbReference type="ARBA" id="ARBA00031155"/>
    </source>
</evidence>
<evidence type="ECO:0000256" key="7">
    <source>
        <dbReference type="ARBA" id="ARBA00022643"/>
    </source>
</evidence>
<dbReference type="InterPro" id="IPR004136">
    <property type="entry name" value="NMO"/>
</dbReference>
<comment type="function">
    <text evidence="2">Nitronate monooxygenase that uses molecular oxygen to catalyze the oxidative denitrification of alkyl nitronates. Acts on propionate 3-nitronate (P3N), the presumed physiological substrate. Probably functions in the detoxification of P3N, a metabolic poison produced by plants and fungi as a defense mechanism.</text>
</comment>
<evidence type="ECO:0000256" key="3">
    <source>
        <dbReference type="ARBA" id="ARBA00009881"/>
    </source>
</evidence>
<keyword evidence="8 12" id="KW-0560">Oxidoreductase</keyword>
<keyword evidence="6" id="KW-0285">Flavoprotein</keyword>
<proteinExistence type="inferred from homology"/>
<evidence type="ECO:0000256" key="4">
    <source>
        <dbReference type="ARBA" id="ARBA00013457"/>
    </source>
</evidence>
<dbReference type="EMBL" id="JAUSWA010000002">
    <property type="protein sequence ID" value="MDQ0492440.1"/>
    <property type="molecule type" value="Genomic_DNA"/>
</dbReference>
<gene>
    <name evidence="12" type="ORF">QOZ95_000587</name>
</gene>
<keyword evidence="9 12" id="KW-0503">Monooxygenase</keyword>
<evidence type="ECO:0000256" key="11">
    <source>
        <dbReference type="ARBA" id="ARBA00049401"/>
    </source>
</evidence>
<dbReference type="Gene3D" id="3.20.20.70">
    <property type="entry name" value="Aldolase class I"/>
    <property type="match status" value="1"/>
</dbReference>
<reference evidence="12 13" key="1">
    <citation type="submission" date="2023-07" db="EMBL/GenBank/DDBJ databases">
        <title>Genomic Encyclopedia of Type Strains, Phase IV (KMG-IV): sequencing the most valuable type-strain genomes for metagenomic binning, comparative biology and taxonomic classification.</title>
        <authorList>
            <person name="Goeker M."/>
        </authorList>
    </citation>
    <scope>NUCLEOTIDE SEQUENCE [LARGE SCALE GENOMIC DNA]</scope>
    <source>
        <strain evidence="12 13">DSM 14914</strain>
    </source>
</reference>
<dbReference type="Proteomes" id="UP001242811">
    <property type="component" value="Unassembled WGS sequence"/>
</dbReference>
<dbReference type="PANTHER" id="PTHR42747">
    <property type="entry name" value="NITRONATE MONOOXYGENASE-RELATED"/>
    <property type="match status" value="1"/>
</dbReference>
<name>A0ABU0KSM8_9BACL</name>
<evidence type="ECO:0000256" key="1">
    <source>
        <dbReference type="ARBA" id="ARBA00001917"/>
    </source>
</evidence>
<protein>
    <recommendedName>
        <fullName evidence="4">Probable nitronate monooxygenase</fullName>
    </recommendedName>
    <alternativeName>
        <fullName evidence="10">Propionate 3-nitronate monooxygenase</fullName>
    </alternativeName>
</protein>
<evidence type="ECO:0000256" key="9">
    <source>
        <dbReference type="ARBA" id="ARBA00023033"/>
    </source>
</evidence>
<keyword evidence="13" id="KW-1185">Reference proteome</keyword>
<accession>A0ABU0KSM8</accession>
<dbReference type="GO" id="GO:0018580">
    <property type="term" value="F:nitronate monooxygenase activity"/>
    <property type="evidence" value="ECO:0007669"/>
    <property type="project" value="UniProtKB-EC"/>
</dbReference>
<evidence type="ECO:0000256" key="2">
    <source>
        <dbReference type="ARBA" id="ARBA00003535"/>
    </source>
</evidence>
<comment type="similarity">
    <text evidence="3">Belongs to the nitronate monooxygenase family. NMO class I subfamily.</text>
</comment>
<keyword evidence="7" id="KW-0288">FMN</keyword>
<sequence>MAGGPTTPELVAAISNAGGLGNLGAGYLTPEQLRSMIREIKQLTDQPFGVNLFVPEQRIESEETIGQMADHLNIYRVELGIAQNPAIQKYSESFEEQVQVLLDEEIPVFSFTFGIPPQDVIQTMKQRGTIVIGTATTIEEAKQLEAAGVDAIVAQGSEAGGHRGTFLKSVSDTQIGTMALVPQIVDHVTIPVIASGGIMDGRGLVASLALGAAAVQMGTAFLACPESGAHTTYKQKILSGNEDCTEITRVYSGKAARGIRTEFMNDMHRYPGNIPAYPIQNAMTRDIRQAAAKANNPEYMSLWAGQGLRLATDRSAAVTVKQTIDQANVLVKLIFNLRRVGD</sequence>
<evidence type="ECO:0000313" key="12">
    <source>
        <dbReference type="EMBL" id="MDQ0492440.1"/>
    </source>
</evidence>
<dbReference type="InterPro" id="IPR013785">
    <property type="entry name" value="Aldolase_TIM"/>
</dbReference>
<evidence type="ECO:0000256" key="5">
    <source>
        <dbReference type="ARBA" id="ARBA00022575"/>
    </source>
</evidence>
<dbReference type="CDD" id="cd04730">
    <property type="entry name" value="NPD_like"/>
    <property type="match status" value="1"/>
</dbReference>
<evidence type="ECO:0000256" key="6">
    <source>
        <dbReference type="ARBA" id="ARBA00022630"/>
    </source>
</evidence>
<dbReference type="PANTHER" id="PTHR42747:SF3">
    <property type="entry name" value="NITRONATE MONOOXYGENASE-RELATED"/>
    <property type="match status" value="1"/>
</dbReference>
<comment type="cofactor">
    <cofactor evidence="1">
        <name>FMN</name>
        <dbReference type="ChEBI" id="CHEBI:58210"/>
    </cofactor>
</comment>
<evidence type="ECO:0000313" key="13">
    <source>
        <dbReference type="Proteomes" id="UP001242811"/>
    </source>
</evidence>